<evidence type="ECO:0000313" key="2">
    <source>
        <dbReference type="EMBL" id="CAD9160301.1"/>
    </source>
</evidence>
<name>A0A7S1R9X2_ALECA</name>
<feature type="signal peptide" evidence="1">
    <location>
        <begin position="1"/>
        <end position="18"/>
    </location>
</feature>
<keyword evidence="1" id="KW-0732">Signal</keyword>
<accession>A0A7S1R9X2</accession>
<reference evidence="2" key="1">
    <citation type="submission" date="2021-01" db="EMBL/GenBank/DDBJ databases">
        <authorList>
            <person name="Corre E."/>
            <person name="Pelletier E."/>
            <person name="Niang G."/>
            <person name="Scheremetjew M."/>
            <person name="Finn R."/>
            <person name="Kale V."/>
            <person name="Holt S."/>
            <person name="Cochrane G."/>
            <person name="Meng A."/>
            <person name="Brown T."/>
            <person name="Cohen L."/>
        </authorList>
    </citation>
    <scope>NUCLEOTIDE SEQUENCE</scope>
    <source>
        <strain evidence="2">OF101</strain>
    </source>
</reference>
<sequence>MAALRVLLFAGLCSTAAASAGDIESLVQREVGLHVPTSSDDQPTKILESISPQARRQMQGLMKNLLDDVVRFLQAAQAPMSALLGEPVAKYAGLSPEKLSELTTGYILAFNNTKFETAIALTAVQLRNAVGELGAKMGGIGVDLTNHLNGVVREKDAKGLIQLSVQQMGQAMTTAVGHFFNAMATLLRKLPTEYMRNNTKELKSMVANHTSGEMNDFFKLQMLPYIAKLFESGDLCDDVQDDLDHCSRAFGGVSDSAGGAVSKINATLSALEPHLTEIDPDLVPKVLASVSHSLEEFGSSLGTMSLGWEMYRKALLKVLEEKLSCPKQE</sequence>
<dbReference type="EMBL" id="HBGE01061891">
    <property type="protein sequence ID" value="CAD9160301.1"/>
    <property type="molecule type" value="Transcribed_RNA"/>
</dbReference>
<protein>
    <submittedName>
        <fullName evidence="2">Uncharacterized protein</fullName>
    </submittedName>
</protein>
<feature type="chain" id="PRO_5030782181" evidence="1">
    <location>
        <begin position="19"/>
        <end position="329"/>
    </location>
</feature>
<evidence type="ECO:0000256" key="1">
    <source>
        <dbReference type="SAM" id="SignalP"/>
    </source>
</evidence>
<dbReference type="AlphaFoldDB" id="A0A7S1R9X2"/>
<gene>
    <name evidence="2" type="ORF">ACAT0790_LOCUS37066</name>
</gene>
<organism evidence="2">
    <name type="scientific">Alexandrium catenella</name>
    <name type="common">Red tide dinoflagellate</name>
    <name type="synonym">Gonyaulax catenella</name>
    <dbReference type="NCBI Taxonomy" id="2925"/>
    <lineage>
        <taxon>Eukaryota</taxon>
        <taxon>Sar</taxon>
        <taxon>Alveolata</taxon>
        <taxon>Dinophyceae</taxon>
        <taxon>Gonyaulacales</taxon>
        <taxon>Pyrocystaceae</taxon>
        <taxon>Alexandrium</taxon>
    </lineage>
</organism>
<proteinExistence type="predicted"/>